<sequence length="235" mass="27072">MKETIGFAHRIRFETMIKVIVLLIAITANLHGGDCAIMEAMIEIDSDNFRMTSFLERFKKFIARSHTESSLDHESKWVNQLVHHNDTFQANYDFSRNLLTMMSSYSLLLNGTDQKISDVKITINFRFNQETNDKIILEDVHGDNVIPKIEYEKGRQFDYDDDEVDVGDEWCDTSNEECKSKKMRRSSFLGKLLSHIVEIVEPVIVAFIHIVINGVLGHVLATAFDHLYNGRLITI</sequence>
<organism evidence="1">
    <name type="scientific">Menopon gallinae</name>
    <name type="common">poultry shaft louse</name>
    <dbReference type="NCBI Taxonomy" id="328185"/>
    <lineage>
        <taxon>Eukaryota</taxon>
        <taxon>Metazoa</taxon>
        <taxon>Ecdysozoa</taxon>
        <taxon>Arthropoda</taxon>
        <taxon>Hexapoda</taxon>
        <taxon>Insecta</taxon>
        <taxon>Pterygota</taxon>
        <taxon>Neoptera</taxon>
        <taxon>Paraneoptera</taxon>
        <taxon>Psocodea</taxon>
        <taxon>Troctomorpha</taxon>
        <taxon>Phthiraptera</taxon>
        <taxon>Amblycera</taxon>
        <taxon>Menoponidae</taxon>
        <taxon>Menopon</taxon>
    </lineage>
</organism>
<name>A0AAW2IGQ0_9NEOP</name>
<dbReference type="AlphaFoldDB" id="A0AAW2IGQ0"/>
<gene>
    <name evidence="1" type="ORF">PYX00_002337</name>
</gene>
<proteinExistence type="predicted"/>
<dbReference type="EMBL" id="JARGDH010000001">
    <property type="protein sequence ID" value="KAL0281310.1"/>
    <property type="molecule type" value="Genomic_DNA"/>
</dbReference>
<comment type="caution">
    <text evidence="1">The sequence shown here is derived from an EMBL/GenBank/DDBJ whole genome shotgun (WGS) entry which is preliminary data.</text>
</comment>
<accession>A0AAW2IGQ0</accession>
<protein>
    <submittedName>
        <fullName evidence="1">Uncharacterized protein</fullName>
    </submittedName>
</protein>
<evidence type="ECO:0000313" key="1">
    <source>
        <dbReference type="EMBL" id="KAL0281310.1"/>
    </source>
</evidence>
<reference evidence="1" key="1">
    <citation type="journal article" date="2024" name="Gigascience">
        <title>Chromosome-level genome of the poultry shaft louse Menopon gallinae provides insight into the host-switching and adaptive evolution of parasitic lice.</title>
        <authorList>
            <person name="Xu Y."/>
            <person name="Ma L."/>
            <person name="Liu S."/>
            <person name="Liang Y."/>
            <person name="Liu Q."/>
            <person name="He Z."/>
            <person name="Tian L."/>
            <person name="Duan Y."/>
            <person name="Cai W."/>
            <person name="Li H."/>
            <person name="Song F."/>
        </authorList>
    </citation>
    <scope>NUCLEOTIDE SEQUENCE</scope>
    <source>
        <strain evidence="1">Cailab_2023a</strain>
    </source>
</reference>